<organism evidence="2 3">
    <name type="scientific">Taishania pollutisoli</name>
    <dbReference type="NCBI Taxonomy" id="2766479"/>
    <lineage>
        <taxon>Bacteria</taxon>
        <taxon>Pseudomonadati</taxon>
        <taxon>Bacteroidota</taxon>
        <taxon>Flavobacteriia</taxon>
        <taxon>Flavobacteriales</taxon>
        <taxon>Crocinitomicaceae</taxon>
        <taxon>Taishania</taxon>
    </lineage>
</organism>
<protein>
    <recommendedName>
        <fullName evidence="4">DUF5723 domain-containing protein</fullName>
    </recommendedName>
</protein>
<gene>
    <name evidence="2" type="ORF">H9Y05_10845</name>
</gene>
<dbReference type="RefSeq" id="WP_216714300.1">
    <property type="nucleotide sequence ID" value="NZ_JACVEL010000007.1"/>
</dbReference>
<name>A0A8J6P6Q9_9FLAO</name>
<dbReference type="Proteomes" id="UP000652681">
    <property type="component" value="Unassembled WGS sequence"/>
</dbReference>
<evidence type="ECO:0000313" key="3">
    <source>
        <dbReference type="Proteomes" id="UP000652681"/>
    </source>
</evidence>
<dbReference type="EMBL" id="JACVEL010000007">
    <property type="protein sequence ID" value="MBC9812964.1"/>
    <property type="molecule type" value="Genomic_DNA"/>
</dbReference>
<keyword evidence="3" id="KW-1185">Reference proteome</keyword>
<comment type="caution">
    <text evidence="2">The sequence shown here is derived from an EMBL/GenBank/DDBJ whole genome shotgun (WGS) entry which is preliminary data.</text>
</comment>
<evidence type="ECO:0000256" key="1">
    <source>
        <dbReference type="SAM" id="SignalP"/>
    </source>
</evidence>
<feature type="signal peptide" evidence="1">
    <location>
        <begin position="1"/>
        <end position="18"/>
    </location>
</feature>
<feature type="chain" id="PRO_5035213581" description="DUF5723 domain-containing protein" evidence="1">
    <location>
        <begin position="19"/>
        <end position="449"/>
    </location>
</feature>
<keyword evidence="1" id="KW-0732">Signal</keyword>
<dbReference type="AlphaFoldDB" id="A0A8J6P6Q9"/>
<sequence length="449" mass="49991">MFNRFLLIVMISVAYGVAAQTNFPYSSAGVGERLNSVHPVFSGMGNQSVTYAYPSVLNTSNPATYSYLRHQFPIFSVGFSTRLSFNQADSIKEFNSSSNISEIAFGLSFAKRFGLAFGLKPVYKKSYSITEKYLLMEDSVRYDYMGNGTLNKAFIGFSVNILNYKSFKWSVGGNVGGVFGTVQDERRSSIETAIAKPGGVETRSQHLRSFHYDLGTLIQYHIKNGHMISVGGTYEPQQQIRSSYNRQLSYSASDVSNPNTYQLLTESGELKGKILFASSYNVGVSYSKILKTTKKDGGERNAQLMVAASYSATDWSKYRENYSDTSFSYNLKNSSGFQVGVQYIPETQYFGNLMPKFFERINYRVGFYSNALPYMYNGAQLNEWAATVGFGIPVLVDKRLDSSIQLGVGVGKRGNNQPGAMNETFVAVNLGILIAPGINDRWFVKRKLD</sequence>
<accession>A0A8J6P6Q9</accession>
<reference evidence="2" key="1">
    <citation type="submission" date="2020-09" db="EMBL/GenBank/DDBJ databases">
        <title>Taishania pollutisoli gen. nov., sp. nov., Isolated from Tetrabromobisphenol A-Contaminated Soil.</title>
        <authorList>
            <person name="Chen Q."/>
        </authorList>
    </citation>
    <scope>NUCLEOTIDE SEQUENCE</scope>
    <source>
        <strain evidence="2">CZZ-1</strain>
    </source>
</reference>
<proteinExistence type="predicted"/>
<evidence type="ECO:0000313" key="2">
    <source>
        <dbReference type="EMBL" id="MBC9812964.1"/>
    </source>
</evidence>
<evidence type="ECO:0008006" key="4">
    <source>
        <dbReference type="Google" id="ProtNLM"/>
    </source>
</evidence>